<name>A0ABS7RHY7_9ACTN</name>
<dbReference type="EMBL" id="JAIEZQ010000001">
    <property type="protein sequence ID" value="MBY9074124.1"/>
    <property type="molecule type" value="Genomic_DNA"/>
</dbReference>
<sequence length="143" mass="14606">MSGAVDLPYRTAPAPPPPARAAGAASVLLGLLLLTELPGVWRAAAYLGVLTATFAACALVAGAWLWRRGDLSARATAGGVAVLTFAGEMLNLVLGVPGARTLERPDGSSGLLAFVLEIGVVLLLALDAASRQPEPEPEHPYAL</sequence>
<gene>
    <name evidence="2" type="ORF">K1X13_04725</name>
</gene>
<accession>A0ABS7RHY7</accession>
<feature type="transmembrane region" description="Helical" evidence="1">
    <location>
        <begin position="43"/>
        <end position="66"/>
    </location>
</feature>
<organism evidence="2 3">
    <name type="scientific">Nocardioides jiangsuensis</name>
    <dbReference type="NCBI Taxonomy" id="2866161"/>
    <lineage>
        <taxon>Bacteria</taxon>
        <taxon>Bacillati</taxon>
        <taxon>Actinomycetota</taxon>
        <taxon>Actinomycetes</taxon>
        <taxon>Propionibacteriales</taxon>
        <taxon>Nocardioidaceae</taxon>
        <taxon>Nocardioides</taxon>
    </lineage>
</organism>
<reference evidence="2 3" key="1">
    <citation type="submission" date="2021-08" db="EMBL/GenBank/DDBJ databases">
        <title>Nocardioides bacterium WL0053 sp. nov., isolated from the sediment.</title>
        <authorList>
            <person name="Wang L."/>
            <person name="Zhang D."/>
            <person name="Zhang A."/>
        </authorList>
    </citation>
    <scope>NUCLEOTIDE SEQUENCE [LARGE SCALE GENOMIC DNA]</scope>
    <source>
        <strain evidence="2 3">WL0053</strain>
    </source>
</reference>
<comment type="caution">
    <text evidence="2">The sequence shown here is derived from an EMBL/GenBank/DDBJ whole genome shotgun (WGS) entry which is preliminary data.</text>
</comment>
<feature type="transmembrane region" description="Helical" evidence="1">
    <location>
        <begin position="78"/>
        <end position="99"/>
    </location>
</feature>
<proteinExistence type="predicted"/>
<protein>
    <submittedName>
        <fullName evidence="2">Uncharacterized protein</fullName>
    </submittedName>
</protein>
<dbReference type="RefSeq" id="WP_221023837.1">
    <property type="nucleotide sequence ID" value="NZ_JAIEZQ010000001.1"/>
</dbReference>
<keyword evidence="1" id="KW-1133">Transmembrane helix</keyword>
<dbReference type="Proteomes" id="UP000754710">
    <property type="component" value="Unassembled WGS sequence"/>
</dbReference>
<evidence type="ECO:0000313" key="2">
    <source>
        <dbReference type="EMBL" id="MBY9074124.1"/>
    </source>
</evidence>
<evidence type="ECO:0000313" key="3">
    <source>
        <dbReference type="Proteomes" id="UP000754710"/>
    </source>
</evidence>
<keyword evidence="1" id="KW-0472">Membrane</keyword>
<keyword evidence="3" id="KW-1185">Reference proteome</keyword>
<evidence type="ECO:0000256" key="1">
    <source>
        <dbReference type="SAM" id="Phobius"/>
    </source>
</evidence>
<keyword evidence="1" id="KW-0812">Transmembrane</keyword>
<feature type="transmembrane region" description="Helical" evidence="1">
    <location>
        <begin position="111"/>
        <end position="129"/>
    </location>
</feature>